<dbReference type="InterPro" id="IPR005479">
    <property type="entry name" value="CPAse_ATP-bd"/>
</dbReference>
<evidence type="ECO:0000256" key="3">
    <source>
        <dbReference type="ARBA" id="ARBA00022840"/>
    </source>
</evidence>
<dbReference type="Gene3D" id="3.40.50.720">
    <property type="entry name" value="NAD(P)-binding Rossmann-like Domain"/>
    <property type="match status" value="1"/>
</dbReference>
<dbReference type="Pfam" id="PF13535">
    <property type="entry name" value="ATP-grasp_4"/>
    <property type="match status" value="1"/>
</dbReference>
<dbReference type="GO" id="GO:0005524">
    <property type="term" value="F:ATP binding"/>
    <property type="evidence" value="ECO:0007669"/>
    <property type="project" value="UniProtKB-UniRule"/>
</dbReference>
<dbReference type="SMART" id="SM01209">
    <property type="entry name" value="GARS_A"/>
    <property type="match status" value="1"/>
</dbReference>
<dbReference type="PANTHER" id="PTHR43585:SF2">
    <property type="entry name" value="ATP-GRASP ENZYME FSQD"/>
    <property type="match status" value="1"/>
</dbReference>
<gene>
    <name evidence="6" type="ORF">GTZ93_01080</name>
</gene>
<dbReference type="InterPro" id="IPR036291">
    <property type="entry name" value="NAD(P)-bd_dom_sf"/>
</dbReference>
<dbReference type="GO" id="GO:0046872">
    <property type="term" value="F:metal ion binding"/>
    <property type="evidence" value="ECO:0007669"/>
    <property type="project" value="InterPro"/>
</dbReference>
<dbReference type="EMBL" id="JAAAPK010000001">
    <property type="protein sequence ID" value="NBC38407.1"/>
    <property type="molecule type" value="Genomic_DNA"/>
</dbReference>
<dbReference type="PROSITE" id="PS00867">
    <property type="entry name" value="CPSASE_2"/>
    <property type="match status" value="1"/>
</dbReference>
<evidence type="ECO:0000256" key="4">
    <source>
        <dbReference type="PROSITE-ProRule" id="PRU00409"/>
    </source>
</evidence>
<comment type="caution">
    <text evidence="6">The sequence shown here is derived from an EMBL/GenBank/DDBJ whole genome shotgun (WGS) entry which is preliminary data.</text>
</comment>
<dbReference type="InterPro" id="IPR011761">
    <property type="entry name" value="ATP-grasp"/>
</dbReference>
<dbReference type="InterPro" id="IPR040570">
    <property type="entry name" value="LAL_C2"/>
</dbReference>
<dbReference type="SUPFAM" id="SSF51735">
    <property type="entry name" value="NAD(P)-binding Rossmann-fold domains"/>
    <property type="match status" value="1"/>
</dbReference>
<keyword evidence="3 4" id="KW-0067">ATP-binding</keyword>
<evidence type="ECO:0000259" key="5">
    <source>
        <dbReference type="PROSITE" id="PS50975"/>
    </source>
</evidence>
<dbReference type="PANTHER" id="PTHR43585">
    <property type="entry name" value="FUMIPYRROLE BIOSYNTHESIS PROTEIN C"/>
    <property type="match status" value="1"/>
</dbReference>
<name>A0A7X4Y5Y1_9BACT</name>
<dbReference type="SUPFAM" id="SSF56059">
    <property type="entry name" value="Glutathione synthetase ATP-binding domain-like"/>
    <property type="match status" value="1"/>
</dbReference>
<feature type="domain" description="ATP-grasp" evidence="5">
    <location>
        <begin position="119"/>
        <end position="319"/>
    </location>
</feature>
<reference evidence="6 7" key="1">
    <citation type="submission" date="2020-01" db="EMBL/GenBank/DDBJ databases">
        <title>The draft genome sequence of Corallococcus exiguus DSM 14696.</title>
        <authorList>
            <person name="Zhang X."/>
            <person name="Zhu H."/>
        </authorList>
    </citation>
    <scope>NUCLEOTIDE SEQUENCE [LARGE SCALE GENOMIC DNA]</scope>
    <source>
        <strain evidence="6 7">DSM 14696</strain>
    </source>
</reference>
<evidence type="ECO:0000256" key="2">
    <source>
        <dbReference type="ARBA" id="ARBA00022741"/>
    </source>
</evidence>
<keyword evidence="1" id="KW-0436">Ligase</keyword>
<dbReference type="PROSITE" id="PS50975">
    <property type="entry name" value="ATP_GRASP"/>
    <property type="match status" value="1"/>
</dbReference>
<sequence>MRAHFAFIESNTTGTGKLAVERLVDQGQQVTFITRQPGKYPFLAKLAGSPGLQVLEADTNDQEAMDACVRALTARTRVDALLTFSTFYVPLVAWLAARYGFRYLHPDAARICHEKHEARKVLRAAGLPTPEFWLVTSEAQALQVSREATYPCVVKPTAESGSTGVRRVDSPEALLAHYRALASRRVNERGQALAGEVLVEGFLTGPEFSVETVTLARGDTRVIGVTRKHLSAPPHFVELGHDFPAPLDDSERQALERAVVAALDAVGFDLGPAHTEIRLCAQGPVVIEINPRLAGGMIPELVRHATGIDLLTVLLEQLLGRPVDLTPRQKATASIRFLTASGAGRLAAVHGVEDARQEDGVREVSVDKAPGVTVRPPESSGDRLGHVIASGEDRAHVERAVTQALGRIRFDVVAPEAAA</sequence>
<evidence type="ECO:0000313" key="7">
    <source>
        <dbReference type="Proteomes" id="UP000537825"/>
    </source>
</evidence>
<protein>
    <submittedName>
        <fullName evidence="6">ATP-grasp domain-containing protein</fullName>
    </submittedName>
</protein>
<dbReference type="Pfam" id="PF18603">
    <property type="entry name" value="LAL_C2"/>
    <property type="match status" value="1"/>
</dbReference>
<keyword evidence="7" id="KW-1185">Reference proteome</keyword>
<dbReference type="Proteomes" id="UP000537825">
    <property type="component" value="Unassembled WGS sequence"/>
</dbReference>
<keyword evidence="2 4" id="KW-0547">Nucleotide-binding</keyword>
<dbReference type="GO" id="GO:0016874">
    <property type="term" value="F:ligase activity"/>
    <property type="evidence" value="ECO:0007669"/>
    <property type="project" value="UniProtKB-KW"/>
</dbReference>
<proteinExistence type="predicted"/>
<accession>A0A7X4Y5Y1</accession>
<dbReference type="AlphaFoldDB" id="A0A7X4Y5Y1"/>
<organism evidence="6 7">
    <name type="scientific">Corallococcus exiguus</name>
    <dbReference type="NCBI Taxonomy" id="83462"/>
    <lineage>
        <taxon>Bacteria</taxon>
        <taxon>Pseudomonadati</taxon>
        <taxon>Myxococcota</taxon>
        <taxon>Myxococcia</taxon>
        <taxon>Myxococcales</taxon>
        <taxon>Cystobacterineae</taxon>
        <taxon>Myxococcaceae</taxon>
        <taxon>Corallococcus</taxon>
    </lineage>
</organism>
<dbReference type="Gene3D" id="3.30.470.20">
    <property type="entry name" value="ATP-grasp fold, B domain"/>
    <property type="match status" value="1"/>
</dbReference>
<dbReference type="InterPro" id="IPR052032">
    <property type="entry name" value="ATP-dep_AA_Ligase"/>
</dbReference>
<dbReference type="RefSeq" id="WP_139919197.1">
    <property type="nucleotide sequence ID" value="NZ_CBCSLE010000311.1"/>
</dbReference>
<evidence type="ECO:0000256" key="1">
    <source>
        <dbReference type="ARBA" id="ARBA00022598"/>
    </source>
</evidence>
<evidence type="ECO:0000313" key="6">
    <source>
        <dbReference type="EMBL" id="NBC38407.1"/>
    </source>
</evidence>